<keyword evidence="2" id="KW-1185">Reference proteome</keyword>
<dbReference type="Gene3D" id="2.60.120.260">
    <property type="entry name" value="Galactose-binding domain-like"/>
    <property type="match status" value="1"/>
</dbReference>
<evidence type="ECO:0000313" key="2">
    <source>
        <dbReference type="Proteomes" id="UP000001542"/>
    </source>
</evidence>
<dbReference type="SMR" id="A2DDZ1"/>
<dbReference type="VEuPathDB" id="TrichDB:TVAGG3_1000180"/>
<dbReference type="VEuPathDB" id="TrichDB:TVAG_199560"/>
<dbReference type="KEGG" id="tva:5467065"/>
<evidence type="ECO:0008006" key="3">
    <source>
        <dbReference type="Google" id="ProtNLM"/>
    </source>
</evidence>
<dbReference type="InParanoid" id="A2DDZ1"/>
<accession>A2DDZ1</accession>
<organism evidence="1 2">
    <name type="scientific">Trichomonas vaginalis (strain ATCC PRA-98 / G3)</name>
    <dbReference type="NCBI Taxonomy" id="412133"/>
    <lineage>
        <taxon>Eukaryota</taxon>
        <taxon>Metamonada</taxon>
        <taxon>Parabasalia</taxon>
        <taxon>Trichomonadida</taxon>
        <taxon>Trichomonadidae</taxon>
        <taxon>Trichomonas</taxon>
    </lineage>
</organism>
<reference evidence="1" key="1">
    <citation type="submission" date="2006-10" db="EMBL/GenBank/DDBJ databases">
        <authorList>
            <person name="Amadeo P."/>
            <person name="Zhao Q."/>
            <person name="Wortman J."/>
            <person name="Fraser-Liggett C."/>
            <person name="Carlton J."/>
        </authorList>
    </citation>
    <scope>NUCLEOTIDE SEQUENCE</scope>
    <source>
        <strain evidence="1">G3</strain>
    </source>
</reference>
<gene>
    <name evidence="1" type="ORF">TVAG_199560</name>
</gene>
<dbReference type="RefSeq" id="XP_001582503.1">
    <property type="nucleotide sequence ID" value="XM_001582453.1"/>
</dbReference>
<dbReference type="EMBL" id="DS113190">
    <property type="protein sequence ID" value="EAY21517.1"/>
    <property type="molecule type" value="Genomic_DNA"/>
</dbReference>
<dbReference type="Proteomes" id="UP000001542">
    <property type="component" value="Unassembled WGS sequence"/>
</dbReference>
<sequence>MERFDLSSFAYVQRWATLDLIYNGKHHWVIPDVLVMYSHIIATSKKEIQVINIPNIPGPFDEFIEHLYYGSFQINSENARFYFAIGIALGIEDLTNFAKKYVENCELDLIIDLANKLAECNLFDDGLIQTIAKDFGTALTTPSIRNSPAPLISKIKSSQMFVLHNPVEFGNYVLSRIEFDSEFEPLLVSYLESAVKSEDISLLPRLLSYPNINLSKYSHILDKIMQSISGSEEYYRFDSSNPRNGFIHKNMQHIAQPVNEKGTFSINVSSSDGEKFGPLNLFQDKSDVYYCSGDQNSVVEWIQIEFHTGKFLLIDYILESYYSTTKTVAPIKWRVEGSNDENEWEILDERDEETLVKAQGPVKFHISNNTKIYSMYRITQLENNGTNNKRFILQSFDVFGTYTKH</sequence>
<dbReference type="AlphaFoldDB" id="A2DDZ1"/>
<name>A2DDZ1_TRIV3</name>
<proteinExistence type="predicted"/>
<evidence type="ECO:0000313" key="1">
    <source>
        <dbReference type="EMBL" id="EAY21517.1"/>
    </source>
</evidence>
<dbReference type="SUPFAM" id="SSF49785">
    <property type="entry name" value="Galactose-binding domain-like"/>
    <property type="match status" value="1"/>
</dbReference>
<protein>
    <recommendedName>
        <fullName evidence="3">F5/8 type C domain containing protein</fullName>
    </recommendedName>
</protein>
<dbReference type="InterPro" id="IPR008979">
    <property type="entry name" value="Galactose-bd-like_sf"/>
</dbReference>
<reference evidence="1" key="2">
    <citation type="journal article" date="2007" name="Science">
        <title>Draft genome sequence of the sexually transmitted pathogen Trichomonas vaginalis.</title>
        <authorList>
            <person name="Carlton J.M."/>
            <person name="Hirt R.P."/>
            <person name="Silva J.C."/>
            <person name="Delcher A.L."/>
            <person name="Schatz M."/>
            <person name="Zhao Q."/>
            <person name="Wortman J.R."/>
            <person name="Bidwell S.L."/>
            <person name="Alsmark U.C.M."/>
            <person name="Besteiro S."/>
            <person name="Sicheritz-Ponten T."/>
            <person name="Noel C.J."/>
            <person name="Dacks J.B."/>
            <person name="Foster P.G."/>
            <person name="Simillion C."/>
            <person name="Van de Peer Y."/>
            <person name="Miranda-Saavedra D."/>
            <person name="Barton G.J."/>
            <person name="Westrop G.D."/>
            <person name="Mueller S."/>
            <person name="Dessi D."/>
            <person name="Fiori P.L."/>
            <person name="Ren Q."/>
            <person name="Paulsen I."/>
            <person name="Zhang H."/>
            <person name="Bastida-Corcuera F.D."/>
            <person name="Simoes-Barbosa A."/>
            <person name="Brown M.T."/>
            <person name="Hayes R.D."/>
            <person name="Mukherjee M."/>
            <person name="Okumura C.Y."/>
            <person name="Schneider R."/>
            <person name="Smith A.J."/>
            <person name="Vanacova S."/>
            <person name="Villalvazo M."/>
            <person name="Haas B.J."/>
            <person name="Pertea M."/>
            <person name="Feldblyum T.V."/>
            <person name="Utterback T.R."/>
            <person name="Shu C.L."/>
            <person name="Osoegawa K."/>
            <person name="de Jong P.J."/>
            <person name="Hrdy I."/>
            <person name="Horvathova L."/>
            <person name="Zubacova Z."/>
            <person name="Dolezal P."/>
            <person name="Malik S.B."/>
            <person name="Logsdon J.M. Jr."/>
            <person name="Henze K."/>
            <person name="Gupta A."/>
            <person name="Wang C.C."/>
            <person name="Dunne R.L."/>
            <person name="Upcroft J.A."/>
            <person name="Upcroft P."/>
            <person name="White O."/>
            <person name="Salzberg S.L."/>
            <person name="Tang P."/>
            <person name="Chiu C.-H."/>
            <person name="Lee Y.-S."/>
            <person name="Embley T.M."/>
            <person name="Coombs G.H."/>
            <person name="Mottram J.C."/>
            <person name="Tachezy J."/>
            <person name="Fraser-Liggett C.M."/>
            <person name="Johnson P.J."/>
        </authorList>
    </citation>
    <scope>NUCLEOTIDE SEQUENCE [LARGE SCALE GENOMIC DNA]</scope>
    <source>
        <strain evidence="1">G3</strain>
    </source>
</reference>